<gene>
    <name evidence="2" type="ORF">IAC61_00490</name>
</gene>
<keyword evidence="1" id="KW-0732">Signal</keyword>
<evidence type="ECO:0000313" key="3">
    <source>
        <dbReference type="Proteomes" id="UP000823634"/>
    </source>
</evidence>
<evidence type="ECO:0000313" key="2">
    <source>
        <dbReference type="EMBL" id="MBO8425782.1"/>
    </source>
</evidence>
<dbReference type="PROSITE" id="PS51257">
    <property type="entry name" value="PROKAR_LIPOPROTEIN"/>
    <property type="match status" value="1"/>
</dbReference>
<proteinExistence type="predicted"/>
<reference evidence="2" key="1">
    <citation type="submission" date="2020-10" db="EMBL/GenBank/DDBJ databases">
        <authorList>
            <person name="Gilroy R."/>
        </authorList>
    </citation>
    <scope>NUCLEOTIDE SEQUENCE</scope>
    <source>
        <strain evidence="2">17113</strain>
    </source>
</reference>
<name>A0A9D9GV50_9FIRM</name>
<feature type="signal peptide" evidence="1">
    <location>
        <begin position="1"/>
        <end position="25"/>
    </location>
</feature>
<sequence>MKRKCLFPLSAFALFLLGCSGLDSSSQTSVSTRPAPNEAELSWDYGVLPSYCLVNLDAPRLRYGINYEQGSPASFAVGTSCRMELEFDYAPASGASLEFDPSLIDIYSAEFPIFPISPGDPLDEFSGSFQVYFKKEGSGIIKAMEGRDVLTELSFSASEPSELGEVDVYWIDNFPGSQESGPCRVILISNELNYLPTLMVPFVEDDPNYFHDHMLLLIKFNHLQSPAYPFLLNGTLYVNLISSFHGQDVTFDIGGRCIAIGVSEEHLELIQNICILETPLFLGWQDAAIPGP</sequence>
<organism evidence="2 3">
    <name type="scientific">Candidatus Alloenteromonas pullistercoris</name>
    <dbReference type="NCBI Taxonomy" id="2840785"/>
    <lineage>
        <taxon>Bacteria</taxon>
        <taxon>Bacillati</taxon>
        <taxon>Bacillota</taxon>
        <taxon>Bacillota incertae sedis</taxon>
        <taxon>Candidatus Alloenteromonas</taxon>
    </lineage>
</organism>
<comment type="caution">
    <text evidence="2">The sequence shown here is derived from an EMBL/GenBank/DDBJ whole genome shotgun (WGS) entry which is preliminary data.</text>
</comment>
<evidence type="ECO:0008006" key="4">
    <source>
        <dbReference type="Google" id="ProtNLM"/>
    </source>
</evidence>
<accession>A0A9D9GV50</accession>
<evidence type="ECO:0000256" key="1">
    <source>
        <dbReference type="SAM" id="SignalP"/>
    </source>
</evidence>
<dbReference type="Proteomes" id="UP000823634">
    <property type="component" value="Unassembled WGS sequence"/>
</dbReference>
<protein>
    <recommendedName>
        <fullName evidence="4">Cohesin domain-containing protein</fullName>
    </recommendedName>
</protein>
<feature type="chain" id="PRO_5039128872" description="Cohesin domain-containing protein" evidence="1">
    <location>
        <begin position="26"/>
        <end position="292"/>
    </location>
</feature>
<dbReference type="EMBL" id="JADINA010000005">
    <property type="protein sequence ID" value="MBO8425782.1"/>
    <property type="molecule type" value="Genomic_DNA"/>
</dbReference>
<dbReference type="AlphaFoldDB" id="A0A9D9GV50"/>
<reference evidence="2" key="2">
    <citation type="journal article" date="2021" name="PeerJ">
        <title>Extensive microbial diversity within the chicken gut microbiome revealed by metagenomics and culture.</title>
        <authorList>
            <person name="Gilroy R."/>
            <person name="Ravi A."/>
            <person name="Getino M."/>
            <person name="Pursley I."/>
            <person name="Horton D.L."/>
            <person name="Alikhan N.F."/>
            <person name="Baker D."/>
            <person name="Gharbi K."/>
            <person name="Hall N."/>
            <person name="Watson M."/>
            <person name="Adriaenssens E.M."/>
            <person name="Foster-Nyarko E."/>
            <person name="Jarju S."/>
            <person name="Secka A."/>
            <person name="Antonio M."/>
            <person name="Oren A."/>
            <person name="Chaudhuri R.R."/>
            <person name="La Ragione R."/>
            <person name="Hildebrand F."/>
            <person name="Pallen M.J."/>
        </authorList>
    </citation>
    <scope>NUCLEOTIDE SEQUENCE</scope>
    <source>
        <strain evidence="2">17113</strain>
    </source>
</reference>